<evidence type="ECO:0008006" key="10">
    <source>
        <dbReference type="Google" id="ProtNLM"/>
    </source>
</evidence>
<dbReference type="Gene3D" id="2.130.10.10">
    <property type="entry name" value="YVTN repeat-like/Quinoprotein amine dehydrogenase"/>
    <property type="match status" value="2"/>
</dbReference>
<organism evidence="8 9">
    <name type="scientific">Elysia crispata</name>
    <name type="common">lettuce slug</name>
    <dbReference type="NCBI Taxonomy" id="231223"/>
    <lineage>
        <taxon>Eukaryota</taxon>
        <taxon>Metazoa</taxon>
        <taxon>Spiralia</taxon>
        <taxon>Lophotrochozoa</taxon>
        <taxon>Mollusca</taxon>
        <taxon>Gastropoda</taxon>
        <taxon>Heterobranchia</taxon>
        <taxon>Euthyneura</taxon>
        <taxon>Panpulmonata</taxon>
        <taxon>Sacoglossa</taxon>
        <taxon>Placobranchoidea</taxon>
        <taxon>Plakobranchidae</taxon>
        <taxon>Elysia</taxon>
    </lineage>
</organism>
<dbReference type="PROSITE" id="PS50082">
    <property type="entry name" value="WD_REPEATS_2"/>
    <property type="match status" value="3"/>
</dbReference>
<feature type="repeat" description="WD" evidence="6">
    <location>
        <begin position="157"/>
        <end position="180"/>
    </location>
</feature>
<feature type="repeat" description="WD" evidence="6">
    <location>
        <begin position="189"/>
        <end position="223"/>
    </location>
</feature>
<dbReference type="PROSITE" id="PS50294">
    <property type="entry name" value="WD_REPEATS_REGION"/>
    <property type="match status" value="1"/>
</dbReference>
<dbReference type="AlphaFoldDB" id="A0AAE0ZV90"/>
<sequence>MIWDRRVSRRDGTVPPANTIYNAHMLQPQHQLQGKLRKKRTSSGLRDIQQSVTSVLFQNEMYVISAGAVDGCLKVWDIRRTYKIKPSGATPVHVFSYSGSNLRKHGYTSLVLDSRRLRLFASCTDDAIYEYNMASYDPNPVQSWRGHKNSTFYVKTALSPDDQFLLSGSSDEKAYIWQINKPSSSPFVLESHSAEVTSVAWCPNDITKLVTLSDDSKIKLWRIYCRELKEDLLPERCGQAIKLSKERATSTDIKNYATAESYPTLSETPKPLLHKSSSAPASAQSCMKTWLKTKVCSPIDSIQKQNKMKGSDKRSESYVMDCSHTPAEMSKDSGIEKNTSLKSFRILESQPSTASEKMLCNCSEREATAVGCSNCGQSSASGSDSFHPYSSTSSETASSSCDHSGCVSSESDFSSPVCAPKRLDKISALILEPQSLETQELPSSTLILEPQSLETQELPSSHEVENVSPPKIKRRFNSGSPVSSPKRPCLTKIESNYQAQNALFVMKNLFSDKMNATSETIKTAPTNTSATIATHLKEVAGKNACFEETLSKLSKETDEDLNSPTMNLPNLVLDEVNTKATPARVKTEASPGRDWLTCLRMERRRKSFDYKQVVATSPKVTKGMKKIQSYFKPKNT</sequence>
<accession>A0AAE0ZV90</accession>
<dbReference type="InterPro" id="IPR019775">
    <property type="entry name" value="WD40_repeat_CS"/>
</dbReference>
<evidence type="ECO:0000256" key="2">
    <source>
        <dbReference type="ARBA" id="ARBA00022574"/>
    </source>
</evidence>
<dbReference type="InterPro" id="IPR001680">
    <property type="entry name" value="WD40_rpt"/>
</dbReference>
<comment type="pathway">
    <text evidence="1">Protein modification; protein ubiquitination.</text>
</comment>
<dbReference type="InterPro" id="IPR036322">
    <property type="entry name" value="WD40_repeat_dom_sf"/>
</dbReference>
<dbReference type="SMART" id="SM00320">
    <property type="entry name" value="WD40"/>
    <property type="match status" value="3"/>
</dbReference>
<gene>
    <name evidence="8" type="ORF">RRG08_043638</name>
</gene>
<dbReference type="SUPFAM" id="SSF50978">
    <property type="entry name" value="WD40 repeat-like"/>
    <property type="match status" value="1"/>
</dbReference>
<keyword evidence="9" id="KW-1185">Reference proteome</keyword>
<dbReference type="InterPro" id="IPR015943">
    <property type="entry name" value="WD40/YVTN_repeat-like_dom_sf"/>
</dbReference>
<proteinExistence type="inferred from homology"/>
<dbReference type="InterPro" id="IPR051865">
    <property type="entry name" value="WD-repeat_CDT2_adapter"/>
</dbReference>
<reference evidence="8" key="1">
    <citation type="journal article" date="2023" name="G3 (Bethesda)">
        <title>A reference genome for the long-term kleptoplast-retaining sea slug Elysia crispata morphotype clarki.</title>
        <authorList>
            <person name="Eastman K.E."/>
            <person name="Pendleton A.L."/>
            <person name="Shaikh M.A."/>
            <person name="Suttiyut T."/>
            <person name="Ogas R."/>
            <person name="Tomko P."/>
            <person name="Gavelis G."/>
            <person name="Widhalm J.R."/>
            <person name="Wisecaver J.H."/>
        </authorList>
    </citation>
    <scope>NUCLEOTIDE SEQUENCE</scope>
    <source>
        <strain evidence="8">ECLA1</strain>
    </source>
</reference>
<comment type="similarity">
    <text evidence="5">Belongs to the WD repeat cdt2 family.</text>
</comment>
<dbReference type="PROSITE" id="PS00678">
    <property type="entry name" value="WD_REPEATS_1"/>
    <property type="match status" value="1"/>
</dbReference>
<dbReference type="GO" id="GO:0005634">
    <property type="term" value="C:nucleus"/>
    <property type="evidence" value="ECO:0007669"/>
    <property type="project" value="TreeGrafter"/>
</dbReference>
<dbReference type="PANTHER" id="PTHR22852">
    <property type="entry name" value="LETHAL 2 DENTICLELESS PROTEIN RETINOIC ACID-REGULATED NUCLEAR MATRIX-ASSOCIATED PROTEIN"/>
    <property type="match status" value="1"/>
</dbReference>
<dbReference type="GO" id="GO:0043161">
    <property type="term" value="P:proteasome-mediated ubiquitin-dependent protein catabolic process"/>
    <property type="evidence" value="ECO:0007669"/>
    <property type="project" value="TreeGrafter"/>
</dbReference>
<dbReference type="GO" id="GO:0030674">
    <property type="term" value="F:protein-macromolecule adaptor activity"/>
    <property type="evidence" value="ECO:0007669"/>
    <property type="project" value="TreeGrafter"/>
</dbReference>
<evidence type="ECO:0000256" key="5">
    <source>
        <dbReference type="ARBA" id="ARBA00038344"/>
    </source>
</evidence>
<protein>
    <recommendedName>
        <fullName evidence="10">Denticleless protein homolog</fullName>
    </recommendedName>
</protein>
<feature type="region of interest" description="Disordered" evidence="7">
    <location>
        <begin position="454"/>
        <end position="487"/>
    </location>
</feature>
<evidence type="ECO:0000313" key="9">
    <source>
        <dbReference type="Proteomes" id="UP001283361"/>
    </source>
</evidence>
<dbReference type="EMBL" id="JAWDGP010003253">
    <property type="protein sequence ID" value="KAK3775953.1"/>
    <property type="molecule type" value="Genomic_DNA"/>
</dbReference>
<feature type="repeat" description="WD" evidence="6">
    <location>
        <begin position="45"/>
        <end position="86"/>
    </location>
</feature>
<keyword evidence="2 6" id="KW-0853">WD repeat</keyword>
<evidence type="ECO:0000256" key="3">
    <source>
        <dbReference type="ARBA" id="ARBA00022737"/>
    </source>
</evidence>
<keyword evidence="4" id="KW-0833">Ubl conjugation pathway</keyword>
<dbReference type="Proteomes" id="UP001283361">
    <property type="component" value="Unassembled WGS sequence"/>
</dbReference>
<evidence type="ECO:0000313" key="8">
    <source>
        <dbReference type="EMBL" id="KAK3775953.1"/>
    </source>
</evidence>
<evidence type="ECO:0000256" key="4">
    <source>
        <dbReference type="ARBA" id="ARBA00022786"/>
    </source>
</evidence>
<comment type="caution">
    <text evidence="8">The sequence shown here is derived from an EMBL/GenBank/DDBJ whole genome shotgun (WGS) entry which is preliminary data.</text>
</comment>
<dbReference type="Pfam" id="PF00400">
    <property type="entry name" value="WD40"/>
    <property type="match status" value="3"/>
</dbReference>
<evidence type="ECO:0000256" key="6">
    <source>
        <dbReference type="PROSITE-ProRule" id="PRU00221"/>
    </source>
</evidence>
<keyword evidence="3" id="KW-0677">Repeat</keyword>
<evidence type="ECO:0000256" key="1">
    <source>
        <dbReference type="ARBA" id="ARBA00004906"/>
    </source>
</evidence>
<evidence type="ECO:0000256" key="7">
    <source>
        <dbReference type="SAM" id="MobiDB-lite"/>
    </source>
</evidence>
<dbReference type="PANTHER" id="PTHR22852:SF0">
    <property type="entry name" value="DENTICLELESS PROTEIN HOMOLOG"/>
    <property type="match status" value="1"/>
</dbReference>
<name>A0AAE0ZV90_9GAST</name>